<keyword evidence="6 15" id="KW-0732">Signal</keyword>
<dbReference type="PANTHER" id="PTHR11705:SF143">
    <property type="entry name" value="SLL0236 PROTEIN"/>
    <property type="match status" value="1"/>
</dbReference>
<dbReference type="Pfam" id="PF00246">
    <property type="entry name" value="Peptidase_M14"/>
    <property type="match status" value="1"/>
</dbReference>
<dbReference type="GO" id="GO:0004181">
    <property type="term" value="F:metallocarboxypeptidase activity"/>
    <property type="evidence" value="ECO:0007669"/>
    <property type="project" value="InterPro"/>
</dbReference>
<dbReference type="InterPro" id="IPR008979">
    <property type="entry name" value="Galactose-bd-like_sf"/>
</dbReference>
<keyword evidence="3" id="KW-0121">Carboxypeptidase</keyword>
<dbReference type="AlphaFoldDB" id="A0A1H9UJ98"/>
<evidence type="ECO:0000313" key="18">
    <source>
        <dbReference type="EMBL" id="SES09525.1"/>
    </source>
</evidence>
<sequence length="554" mass="59618">MKRKRLSVAVGAIAALAVILSTNPGASAKPDTAETRTSAEYAVVGVKTHQERSSIAKTGAAVNGVEDSRLLITATPDEVAKIRKLGYRVDAQDTAALAAERGAAAPADFPSADSNYHNYAEMTAVITKAVTDHPGIITKQVVGKTYENRDIFAIKISDNAATDEDEPEVLFTAHQHAREHLTVEMAVYLINLLTDGYTTDAKIKGLVDSREIWIIPDVNPDGGEFDISTGSYKSWRKNRQPNSGSSNVGTDLNRNWDFKWGCCNGSSGTTSSETYRGPSAASSPEVKALQNFVGSRIVGGKQQITVGIDFHTYSELVLWPYGWTYDDTAPGLTSEDQRVFSTIGKAMATKNNYTPEQSSDLYITDGSIDDYLWGVHKIYGYTFEMYPTGTAGGGFYPPDEVIARETARNKEAVLLLLDYADCPKRSIGGTCGTTPPDPGGKVFENTADVTIPDAGAAVTSDIVVSGVTGNAPATLKVDVNIVHTYRGDLVIDLVAPDGSAYRLKNSSTSDSADNVIATYTVNASTEVANGTWKLKVQDTYRTDTGYINSWKLTF</sequence>
<evidence type="ECO:0000256" key="12">
    <source>
        <dbReference type="ARBA" id="ARBA00066554"/>
    </source>
</evidence>
<dbReference type="CDD" id="cd03859">
    <property type="entry name" value="M14_CPT"/>
    <property type="match status" value="1"/>
</dbReference>
<dbReference type="SUPFAM" id="SSF49785">
    <property type="entry name" value="Galactose-binding domain-like"/>
    <property type="match status" value="1"/>
</dbReference>
<keyword evidence="7" id="KW-0378">Hydrolase</keyword>
<feature type="active site" description="Proton donor/acceptor" evidence="14">
    <location>
        <position position="384"/>
    </location>
</feature>
<evidence type="ECO:0000256" key="14">
    <source>
        <dbReference type="PROSITE-ProRule" id="PRU01379"/>
    </source>
</evidence>
<dbReference type="InterPro" id="IPR000834">
    <property type="entry name" value="Peptidase_M14"/>
</dbReference>
<dbReference type="Pfam" id="PF01483">
    <property type="entry name" value="P_proprotein"/>
    <property type="match status" value="1"/>
</dbReference>
<dbReference type="PROSITE" id="PS00132">
    <property type="entry name" value="CARBOXYPEPT_ZN_1"/>
    <property type="match status" value="1"/>
</dbReference>
<protein>
    <recommendedName>
        <fullName evidence="13">Zinc carboxypeptidase</fullName>
        <ecNumber evidence="12">3.4.17.18</ecNumber>
    </recommendedName>
</protein>
<dbReference type="InterPro" id="IPR002884">
    <property type="entry name" value="P_dom"/>
</dbReference>
<dbReference type="PANTHER" id="PTHR11705">
    <property type="entry name" value="PROTEASE FAMILY M14 CARBOXYPEPTIDASE A,B"/>
    <property type="match status" value="1"/>
</dbReference>
<comment type="catalytic activity">
    <reaction evidence="10">
        <text>Releases a C-terminal residue, which may be hydrophobic or positively charged.</text>
        <dbReference type="EC" id="3.4.17.18"/>
    </reaction>
</comment>
<dbReference type="PROSITE" id="PS52035">
    <property type="entry name" value="PEPTIDASE_M14"/>
    <property type="match status" value="1"/>
</dbReference>
<dbReference type="InterPro" id="IPR033810">
    <property type="entry name" value="Carboxypeptidase_T"/>
</dbReference>
<proteinExistence type="inferred from homology"/>
<name>A0A1H9UJ98_9PSEU</name>
<comment type="similarity">
    <text evidence="2 14">Belongs to the peptidase M14 family.</text>
</comment>
<comment type="cofactor">
    <cofactor evidence="1">
        <name>Zn(2+)</name>
        <dbReference type="ChEBI" id="CHEBI:29105"/>
    </cofactor>
</comment>
<dbReference type="EC" id="3.4.17.18" evidence="12"/>
<dbReference type="FunFam" id="3.40.630.10:FF:000084">
    <property type="entry name" value="Carboxypeptidase B2"/>
    <property type="match status" value="1"/>
</dbReference>
<dbReference type="GO" id="GO:0005615">
    <property type="term" value="C:extracellular space"/>
    <property type="evidence" value="ECO:0007669"/>
    <property type="project" value="TreeGrafter"/>
</dbReference>
<evidence type="ECO:0000256" key="3">
    <source>
        <dbReference type="ARBA" id="ARBA00022645"/>
    </source>
</evidence>
<evidence type="ECO:0000256" key="1">
    <source>
        <dbReference type="ARBA" id="ARBA00001947"/>
    </source>
</evidence>
<dbReference type="InterPro" id="IPR057246">
    <property type="entry name" value="CARBOXYPEPT_ZN_1"/>
</dbReference>
<evidence type="ECO:0000256" key="8">
    <source>
        <dbReference type="ARBA" id="ARBA00022833"/>
    </source>
</evidence>
<dbReference type="FunFam" id="2.60.120.260:FF:000149">
    <property type="entry name" value="Leupeptin-inactivating enzyme 1"/>
    <property type="match status" value="1"/>
</dbReference>
<evidence type="ECO:0000256" key="11">
    <source>
        <dbReference type="ARBA" id="ARBA00055464"/>
    </source>
</evidence>
<evidence type="ECO:0000256" key="2">
    <source>
        <dbReference type="ARBA" id="ARBA00005988"/>
    </source>
</evidence>
<gene>
    <name evidence="18" type="ORF">SAMN04487818_107282</name>
</gene>
<evidence type="ECO:0000259" key="17">
    <source>
        <dbReference type="PROSITE" id="PS52035"/>
    </source>
</evidence>
<dbReference type="SMART" id="SM00631">
    <property type="entry name" value="Zn_pept"/>
    <property type="match status" value="1"/>
</dbReference>
<evidence type="ECO:0000256" key="7">
    <source>
        <dbReference type="ARBA" id="ARBA00022801"/>
    </source>
</evidence>
<keyword evidence="5" id="KW-0479">Metal-binding</keyword>
<dbReference type="PRINTS" id="PR00765">
    <property type="entry name" value="CRBOXYPTASEA"/>
</dbReference>
<organism evidence="18 19">
    <name type="scientific">Actinokineospora terrae</name>
    <dbReference type="NCBI Taxonomy" id="155974"/>
    <lineage>
        <taxon>Bacteria</taxon>
        <taxon>Bacillati</taxon>
        <taxon>Actinomycetota</taxon>
        <taxon>Actinomycetes</taxon>
        <taxon>Pseudonocardiales</taxon>
        <taxon>Pseudonocardiaceae</taxon>
        <taxon>Actinokineospora</taxon>
    </lineage>
</organism>
<evidence type="ECO:0000256" key="9">
    <source>
        <dbReference type="ARBA" id="ARBA00023049"/>
    </source>
</evidence>
<dbReference type="GO" id="GO:0006508">
    <property type="term" value="P:proteolysis"/>
    <property type="evidence" value="ECO:0007669"/>
    <property type="project" value="UniProtKB-KW"/>
</dbReference>
<evidence type="ECO:0000256" key="4">
    <source>
        <dbReference type="ARBA" id="ARBA00022670"/>
    </source>
</evidence>
<dbReference type="RefSeq" id="WP_092779636.1">
    <property type="nucleotide sequence ID" value="NZ_FOGI01000007.1"/>
</dbReference>
<keyword evidence="4" id="KW-0645">Protease</keyword>
<dbReference type="Gene3D" id="2.60.120.260">
    <property type="entry name" value="Galactose-binding domain-like"/>
    <property type="match status" value="1"/>
</dbReference>
<keyword evidence="19" id="KW-1185">Reference proteome</keyword>
<dbReference type="Proteomes" id="UP000199051">
    <property type="component" value="Unassembled WGS sequence"/>
</dbReference>
<feature type="signal peptide" evidence="15">
    <location>
        <begin position="1"/>
        <end position="28"/>
    </location>
</feature>
<feature type="domain" description="P/Homo B" evidence="16">
    <location>
        <begin position="434"/>
        <end position="554"/>
    </location>
</feature>
<keyword evidence="8" id="KW-0862">Zinc</keyword>
<evidence type="ECO:0000313" key="19">
    <source>
        <dbReference type="Proteomes" id="UP000199051"/>
    </source>
</evidence>
<dbReference type="STRING" id="155974.SAMN04487818_107282"/>
<feature type="chain" id="PRO_5011600059" description="Zinc carboxypeptidase" evidence="15">
    <location>
        <begin position="29"/>
        <end position="554"/>
    </location>
</feature>
<evidence type="ECO:0000259" key="16">
    <source>
        <dbReference type="PROSITE" id="PS51829"/>
    </source>
</evidence>
<dbReference type="Gene3D" id="3.40.630.10">
    <property type="entry name" value="Zn peptidases"/>
    <property type="match status" value="1"/>
</dbReference>
<reference evidence="19" key="1">
    <citation type="submission" date="2016-10" db="EMBL/GenBank/DDBJ databases">
        <authorList>
            <person name="Varghese N."/>
            <person name="Submissions S."/>
        </authorList>
    </citation>
    <scope>NUCLEOTIDE SEQUENCE [LARGE SCALE GENOMIC DNA]</scope>
    <source>
        <strain evidence="19">DSM 44260</strain>
    </source>
</reference>
<dbReference type="GO" id="GO:0004252">
    <property type="term" value="F:serine-type endopeptidase activity"/>
    <property type="evidence" value="ECO:0007669"/>
    <property type="project" value="InterPro"/>
</dbReference>
<comment type="function">
    <text evidence="11">Carboxypeptidase that possesses the specificities of both mammalian Cpase A and B. Thus shows broad substrate specificity, being able to cleave Cbz-Gly-Leu, Cbz-Gly-Val, Cbz-Gly-Phe, Cbz-Gly-Lys and Bz-Gly-Arg in vitro.</text>
</comment>
<dbReference type="PROSITE" id="PS51829">
    <property type="entry name" value="P_HOMO_B"/>
    <property type="match status" value="1"/>
</dbReference>
<dbReference type="GO" id="GO:0008270">
    <property type="term" value="F:zinc ion binding"/>
    <property type="evidence" value="ECO:0007669"/>
    <property type="project" value="InterPro"/>
</dbReference>
<evidence type="ECO:0000256" key="5">
    <source>
        <dbReference type="ARBA" id="ARBA00022723"/>
    </source>
</evidence>
<evidence type="ECO:0000256" key="15">
    <source>
        <dbReference type="SAM" id="SignalP"/>
    </source>
</evidence>
<feature type="domain" description="Peptidase M14" evidence="17">
    <location>
        <begin position="115"/>
        <end position="420"/>
    </location>
</feature>
<dbReference type="SUPFAM" id="SSF53187">
    <property type="entry name" value="Zn-dependent exopeptidases"/>
    <property type="match status" value="1"/>
</dbReference>
<dbReference type="InterPro" id="IPR057247">
    <property type="entry name" value="CARBOXYPEPT_ZN_2"/>
</dbReference>
<evidence type="ECO:0000256" key="13">
    <source>
        <dbReference type="ARBA" id="ARBA00074273"/>
    </source>
</evidence>
<keyword evidence="9" id="KW-0482">Metalloprotease</keyword>
<accession>A0A1H9UJ98</accession>
<evidence type="ECO:0000256" key="10">
    <source>
        <dbReference type="ARBA" id="ARBA00050859"/>
    </source>
</evidence>
<dbReference type="PROSITE" id="PS00133">
    <property type="entry name" value="CARBOXYPEPT_ZN_2"/>
    <property type="match status" value="1"/>
</dbReference>
<evidence type="ECO:0000256" key="6">
    <source>
        <dbReference type="ARBA" id="ARBA00022729"/>
    </source>
</evidence>
<dbReference type="EMBL" id="FOGI01000007">
    <property type="protein sequence ID" value="SES09525.1"/>
    <property type="molecule type" value="Genomic_DNA"/>
</dbReference>